<accession>A3SLL3</accession>
<proteinExistence type="predicted"/>
<evidence type="ECO:0000313" key="2">
    <source>
        <dbReference type="Proteomes" id="UP000005954"/>
    </source>
</evidence>
<gene>
    <name evidence="1" type="ORF">ISM_08105</name>
</gene>
<name>A3SLL3_ROSNI</name>
<organism evidence="1 2">
    <name type="scientific">Roseovarius nubinhibens (strain ATCC BAA-591 / DSM 15170 / ISM)</name>
    <dbReference type="NCBI Taxonomy" id="89187"/>
    <lineage>
        <taxon>Bacteria</taxon>
        <taxon>Pseudomonadati</taxon>
        <taxon>Pseudomonadota</taxon>
        <taxon>Alphaproteobacteria</taxon>
        <taxon>Rhodobacterales</taxon>
        <taxon>Roseobacteraceae</taxon>
        <taxon>Roseovarius</taxon>
    </lineage>
</organism>
<dbReference type="HOGENOM" id="CLU_456250_0_0_5"/>
<comment type="caution">
    <text evidence="1">The sequence shown here is derived from an EMBL/GenBank/DDBJ whole genome shotgun (WGS) entry which is preliminary data.</text>
</comment>
<dbReference type="RefSeq" id="WP_009813644.1">
    <property type="nucleotide sequence ID" value="NZ_CH724156.1"/>
</dbReference>
<evidence type="ECO:0000313" key="1">
    <source>
        <dbReference type="EMBL" id="EAP78244.1"/>
    </source>
</evidence>
<dbReference type="eggNOG" id="ENOG5032TB0">
    <property type="taxonomic scope" value="Bacteria"/>
</dbReference>
<dbReference type="EMBL" id="AALY01000001">
    <property type="protein sequence ID" value="EAP78244.1"/>
    <property type="molecule type" value="Genomic_DNA"/>
</dbReference>
<reference evidence="1 2" key="1">
    <citation type="submission" date="2005-12" db="EMBL/GenBank/DDBJ databases">
        <authorList>
            <person name="Moran M.A."/>
            <person name="Ferriera S."/>
            <person name="Johnson J."/>
            <person name="Kravitz S."/>
            <person name="Halpern A."/>
            <person name="Remington K."/>
            <person name="Beeson K."/>
            <person name="Tran B."/>
            <person name="Rogers Y.-H."/>
            <person name="Friedman R."/>
            <person name="Venter J.C."/>
        </authorList>
    </citation>
    <scope>NUCLEOTIDE SEQUENCE [LARGE SCALE GENOMIC DNA]</scope>
    <source>
        <strain evidence="2">ATCC BAA-591 / DSM 15170 / ISM</strain>
    </source>
</reference>
<dbReference type="Proteomes" id="UP000005954">
    <property type="component" value="Unassembled WGS sequence"/>
</dbReference>
<dbReference type="AlphaFoldDB" id="A3SLL3"/>
<keyword evidence="2" id="KW-1185">Reference proteome</keyword>
<protein>
    <submittedName>
        <fullName evidence="1">Uncharacterized protein</fullName>
    </submittedName>
</protein>
<sequence length="598" mass="62025">MAIYEVQGPNGAIYEVDAPSKEDAASALKRAVEGDRWWEEAPIAEGSSVPDRWWEEAPIADDDLSIQQMLDLIQGSSAPDKSLETARPSQDDPSIQEMLDMLALAAAAKKKRVGEQPETSMLEQSMSGVNEGIAGILGAPVDIMTGVINYGSRGVNSLFGTDLPPITDAFGGSGTFEDLLAPTISNVQPQNTAQRYGRRIGQEVGAMSVPGGAMLRNAKAPLALGAMETVSAVGSGVAGQTSQEIAPGNATADTIASLAGGLSPVAASRALRPSPKAPSVEMLKAEADAAYEEVRNSGATLSPASADALAGRISGTLGERAATRKLNPRAAIAADALSKDLRSAPPTIAEVDQVRQWVGKNVAGSNEAGERAIGVQMKNAIDNHLDTLTPSDVSGTNRAHEVVSTLQGAREKAHRVHKSQLFEAEDTGAIAKGLRRAATTGTGGNEINAIRQNVRRVLENPKLRRGFSESELKAMREIADGTPTQNALRLLGRLAPTSGGLPLGGFAGAAAGVGATGNPLLLAPSVIGQGAKMLGERSTRKAISGLGELIRNGKPLPKKAASDLENNVIAALVAQQMASPAERGNEATNAVVRALLER</sequence>
<dbReference type="OrthoDB" id="8068993at2"/>